<dbReference type="EMBL" id="MLFU01000067">
    <property type="protein sequence ID" value="KAK1487405.1"/>
    <property type="molecule type" value="Genomic_DNA"/>
</dbReference>
<feature type="compositionally biased region" description="Basic and acidic residues" evidence="1">
    <location>
        <begin position="182"/>
        <end position="192"/>
    </location>
</feature>
<accession>A0ABQ9QWG7</accession>
<protein>
    <submittedName>
        <fullName evidence="2">Uncharacterized protein</fullName>
    </submittedName>
</protein>
<evidence type="ECO:0000313" key="3">
    <source>
        <dbReference type="Proteomes" id="UP001227543"/>
    </source>
</evidence>
<feature type="region of interest" description="Disordered" evidence="1">
    <location>
        <begin position="172"/>
        <end position="192"/>
    </location>
</feature>
<sequence length="192" mass="20732">MPMSVAAGLHHRAELVMQGVQQALAHIVLTTWDHDRGPGTFRSRYPNARDVAPALNTGETGFPVVQLPEMHDGAAPPNGVHLLADICSSRTFTLSVQSESNLTNISILDGSLYPAYKRLKVAKISRSRTSSRAYEVAAGGKAISILGITEVDVLQADLVSMFSHSWNRQAGTASKQRPLEATTREHATCDTN</sequence>
<dbReference type="Proteomes" id="UP001227543">
    <property type="component" value="Unassembled WGS sequence"/>
</dbReference>
<comment type="caution">
    <text evidence="2">The sequence shown here is derived from an EMBL/GenBank/DDBJ whole genome shotgun (WGS) entry which is preliminary data.</text>
</comment>
<keyword evidence="3" id="KW-1185">Reference proteome</keyword>
<dbReference type="GeneID" id="85412109"/>
<evidence type="ECO:0000313" key="2">
    <source>
        <dbReference type="EMBL" id="KAK1487405.1"/>
    </source>
</evidence>
<dbReference type="RefSeq" id="XP_060377541.1">
    <property type="nucleotide sequence ID" value="XM_060527871.1"/>
</dbReference>
<organism evidence="2 3">
    <name type="scientific">Colletotrichum tamarilloi</name>
    <dbReference type="NCBI Taxonomy" id="1209934"/>
    <lineage>
        <taxon>Eukaryota</taxon>
        <taxon>Fungi</taxon>
        <taxon>Dikarya</taxon>
        <taxon>Ascomycota</taxon>
        <taxon>Pezizomycotina</taxon>
        <taxon>Sordariomycetes</taxon>
        <taxon>Hypocreomycetidae</taxon>
        <taxon>Glomerellales</taxon>
        <taxon>Glomerellaceae</taxon>
        <taxon>Colletotrichum</taxon>
        <taxon>Colletotrichum acutatum species complex</taxon>
    </lineage>
</organism>
<evidence type="ECO:0000256" key="1">
    <source>
        <dbReference type="SAM" id="MobiDB-lite"/>
    </source>
</evidence>
<proteinExistence type="predicted"/>
<gene>
    <name evidence="2" type="ORF">CTAM01_11862</name>
</gene>
<name>A0ABQ9QWG7_9PEZI</name>
<reference evidence="2 3" key="1">
    <citation type="submission" date="2016-10" db="EMBL/GenBank/DDBJ databases">
        <title>The genome sequence of Colletotrichum fioriniae PJ7.</title>
        <authorList>
            <person name="Baroncelli R."/>
        </authorList>
    </citation>
    <scope>NUCLEOTIDE SEQUENCE [LARGE SCALE GENOMIC DNA]</scope>
    <source>
        <strain evidence="2 3">Tom-12</strain>
    </source>
</reference>